<comment type="caution">
    <text evidence="4">The sequence shown here is derived from an EMBL/GenBank/DDBJ whole genome shotgun (WGS) entry which is preliminary data.</text>
</comment>
<feature type="region of interest" description="Disordered" evidence="2">
    <location>
        <begin position="64"/>
        <end position="93"/>
    </location>
</feature>
<dbReference type="InterPro" id="IPR001623">
    <property type="entry name" value="DnaJ_domain"/>
</dbReference>
<gene>
    <name evidence="4" type="ORF">C1SCF055_LOCUS20009</name>
</gene>
<accession>A0A9P1CJH5</accession>
<evidence type="ECO:0000259" key="3">
    <source>
        <dbReference type="PROSITE" id="PS50076"/>
    </source>
</evidence>
<keyword evidence="6" id="KW-1185">Reference proteome</keyword>
<dbReference type="Gene3D" id="1.10.287.110">
    <property type="entry name" value="DnaJ domain"/>
    <property type="match status" value="1"/>
</dbReference>
<dbReference type="Proteomes" id="UP001152797">
    <property type="component" value="Unassembled WGS sequence"/>
</dbReference>
<dbReference type="PROSITE" id="PS50076">
    <property type="entry name" value="DNAJ_2"/>
    <property type="match status" value="1"/>
</dbReference>
<dbReference type="InterPro" id="IPR036869">
    <property type="entry name" value="J_dom_sf"/>
</dbReference>
<evidence type="ECO:0000256" key="2">
    <source>
        <dbReference type="SAM" id="MobiDB-lite"/>
    </source>
</evidence>
<name>A0A9P1CJH5_9DINO</name>
<reference evidence="5" key="2">
    <citation type="submission" date="2024-04" db="EMBL/GenBank/DDBJ databases">
        <authorList>
            <person name="Chen Y."/>
            <person name="Shah S."/>
            <person name="Dougan E. K."/>
            <person name="Thang M."/>
            <person name="Chan C."/>
        </authorList>
    </citation>
    <scope>NUCLEOTIDE SEQUENCE [LARGE SCALE GENOMIC DNA]</scope>
</reference>
<dbReference type="InterPro" id="IPR018253">
    <property type="entry name" value="DnaJ_domain_CS"/>
</dbReference>
<dbReference type="PANTHER" id="PTHR44145:SF3">
    <property type="entry name" value="DNAJ HOMOLOG SUBFAMILY A MEMBER 3, MITOCHONDRIAL"/>
    <property type="match status" value="1"/>
</dbReference>
<dbReference type="AlphaFoldDB" id="A0A9P1CJH5"/>
<dbReference type="SUPFAM" id="SSF46565">
    <property type="entry name" value="Chaperone J-domain"/>
    <property type="match status" value="1"/>
</dbReference>
<evidence type="ECO:0000313" key="6">
    <source>
        <dbReference type="Proteomes" id="UP001152797"/>
    </source>
</evidence>
<reference evidence="4" key="1">
    <citation type="submission" date="2022-10" db="EMBL/GenBank/DDBJ databases">
        <authorList>
            <person name="Chen Y."/>
            <person name="Dougan E. K."/>
            <person name="Chan C."/>
            <person name="Rhodes N."/>
            <person name="Thang M."/>
        </authorList>
    </citation>
    <scope>NUCLEOTIDE SEQUENCE</scope>
</reference>
<proteinExistence type="predicted"/>
<evidence type="ECO:0000256" key="1">
    <source>
        <dbReference type="ARBA" id="ARBA00023186"/>
    </source>
</evidence>
<dbReference type="PRINTS" id="PR00625">
    <property type="entry name" value="JDOMAIN"/>
</dbReference>
<dbReference type="PROSITE" id="PS00636">
    <property type="entry name" value="DNAJ_1"/>
    <property type="match status" value="1"/>
</dbReference>
<protein>
    <recommendedName>
        <fullName evidence="3">J domain-containing protein</fullName>
    </recommendedName>
</protein>
<feature type="compositionally biased region" description="Polar residues" evidence="2">
    <location>
        <begin position="69"/>
        <end position="90"/>
    </location>
</feature>
<dbReference type="OrthoDB" id="10250354at2759"/>
<dbReference type="PANTHER" id="PTHR44145">
    <property type="entry name" value="DNAJ HOMOLOG SUBFAMILY A MEMBER 3, MITOCHONDRIAL"/>
    <property type="match status" value="1"/>
</dbReference>
<dbReference type="SMART" id="SM00271">
    <property type="entry name" value="DnaJ"/>
    <property type="match status" value="1"/>
</dbReference>
<dbReference type="CDD" id="cd06257">
    <property type="entry name" value="DnaJ"/>
    <property type="match status" value="1"/>
</dbReference>
<dbReference type="EMBL" id="CAMXCT030001805">
    <property type="protein sequence ID" value="CAL4780551.1"/>
    <property type="molecule type" value="Genomic_DNA"/>
</dbReference>
<dbReference type="EMBL" id="CAMXCT020001805">
    <property type="protein sequence ID" value="CAL1146614.1"/>
    <property type="molecule type" value="Genomic_DNA"/>
</dbReference>
<dbReference type="EMBL" id="CAMXCT010001805">
    <property type="protein sequence ID" value="CAI3993239.1"/>
    <property type="molecule type" value="Genomic_DNA"/>
</dbReference>
<dbReference type="Pfam" id="PF00226">
    <property type="entry name" value="DnaJ"/>
    <property type="match status" value="1"/>
</dbReference>
<organism evidence="4">
    <name type="scientific">Cladocopium goreaui</name>
    <dbReference type="NCBI Taxonomy" id="2562237"/>
    <lineage>
        <taxon>Eukaryota</taxon>
        <taxon>Sar</taxon>
        <taxon>Alveolata</taxon>
        <taxon>Dinophyceae</taxon>
        <taxon>Suessiales</taxon>
        <taxon>Symbiodiniaceae</taxon>
        <taxon>Cladocopium</taxon>
    </lineage>
</organism>
<dbReference type="InterPro" id="IPR051938">
    <property type="entry name" value="Apopto_cytoskel_mod"/>
</dbReference>
<evidence type="ECO:0000313" key="4">
    <source>
        <dbReference type="EMBL" id="CAI3993239.1"/>
    </source>
</evidence>
<evidence type="ECO:0000313" key="5">
    <source>
        <dbReference type="EMBL" id="CAL1146614.1"/>
    </source>
</evidence>
<feature type="domain" description="J" evidence="3">
    <location>
        <begin position="3"/>
        <end position="67"/>
    </location>
</feature>
<keyword evidence="1" id="KW-0143">Chaperone</keyword>
<sequence length="177" mass="19527">MCALYQALGVAPSASKRTIRLAYLRLAKQLHPDVNKASGAEGNFQKVREAYEVLSDDARRREYDRQLSPMRSTSTRTYSGNPSGPRTWQGAQGRGNFRTVDEEARRVRQEHEAMYVVDVANAMAEGTSSPSRGAVLYAVQPVSVPQQSLRIPLPVFAAGLANLDSAFAVQLLQEPKY</sequence>